<feature type="transmembrane region" description="Helical" evidence="2">
    <location>
        <begin position="337"/>
        <end position="360"/>
    </location>
</feature>
<dbReference type="InterPro" id="IPR014550">
    <property type="entry name" value="UCP028704_OpgC"/>
</dbReference>
<organism evidence="3">
    <name type="scientific">uncultured Solirubrobacteraceae bacterium</name>
    <dbReference type="NCBI Taxonomy" id="1162706"/>
    <lineage>
        <taxon>Bacteria</taxon>
        <taxon>Bacillati</taxon>
        <taxon>Actinomycetota</taxon>
        <taxon>Thermoleophilia</taxon>
        <taxon>Solirubrobacterales</taxon>
        <taxon>Solirubrobacteraceae</taxon>
        <taxon>environmental samples</taxon>
    </lineage>
</organism>
<evidence type="ECO:0000256" key="2">
    <source>
        <dbReference type="SAM" id="Phobius"/>
    </source>
</evidence>
<feature type="transmembrane region" description="Helical" evidence="2">
    <location>
        <begin position="366"/>
        <end position="383"/>
    </location>
</feature>
<keyword evidence="2" id="KW-0812">Transmembrane</keyword>
<dbReference type="PANTHER" id="PTHR38592:SF3">
    <property type="entry name" value="BLL4819 PROTEIN"/>
    <property type="match status" value="1"/>
</dbReference>
<dbReference type="Pfam" id="PF10129">
    <property type="entry name" value="OpgC_C"/>
    <property type="match status" value="1"/>
</dbReference>
<protein>
    <recommendedName>
        <fullName evidence="4">OpgC protein</fullName>
    </recommendedName>
</protein>
<reference evidence="3" key="1">
    <citation type="submission" date="2020-02" db="EMBL/GenBank/DDBJ databases">
        <authorList>
            <person name="Meier V. D."/>
        </authorList>
    </citation>
    <scope>NUCLEOTIDE SEQUENCE</scope>
    <source>
        <strain evidence="3">AVDCRST_MAG30</strain>
    </source>
</reference>
<accession>A0A6J4TNS6</accession>
<dbReference type="AlphaFoldDB" id="A0A6J4TNS6"/>
<evidence type="ECO:0000256" key="1">
    <source>
        <dbReference type="SAM" id="MobiDB-lite"/>
    </source>
</evidence>
<gene>
    <name evidence="3" type="ORF">AVDCRST_MAG30-3568</name>
</gene>
<feature type="transmembrane region" description="Helical" evidence="2">
    <location>
        <begin position="222"/>
        <end position="240"/>
    </location>
</feature>
<feature type="region of interest" description="Disordered" evidence="1">
    <location>
        <begin position="1"/>
        <end position="31"/>
    </location>
</feature>
<feature type="transmembrane region" description="Helical" evidence="2">
    <location>
        <begin position="165"/>
        <end position="184"/>
    </location>
</feature>
<feature type="transmembrane region" description="Helical" evidence="2">
    <location>
        <begin position="65"/>
        <end position="86"/>
    </location>
</feature>
<dbReference type="EMBL" id="CADCVS010000468">
    <property type="protein sequence ID" value="CAA9528428.1"/>
    <property type="molecule type" value="Genomic_DNA"/>
</dbReference>
<dbReference type="PANTHER" id="PTHR38592">
    <property type="entry name" value="BLL4819 PROTEIN"/>
    <property type="match status" value="1"/>
</dbReference>
<feature type="transmembrane region" description="Helical" evidence="2">
    <location>
        <begin position="191"/>
        <end position="210"/>
    </location>
</feature>
<evidence type="ECO:0000313" key="3">
    <source>
        <dbReference type="EMBL" id="CAA9528428.1"/>
    </source>
</evidence>
<feature type="compositionally biased region" description="Low complexity" evidence="1">
    <location>
        <begin position="9"/>
        <end position="19"/>
    </location>
</feature>
<sequence>MTATTVSARVRSLRSLPTRRPSDRVPPAPSDRRDVSLDLLRGLAMVILVVNHVHLETPLEHATRAFLSAAEVLVLVSGVVVGMVFGRRWIVRGARATTVALLRRARTLYVASVVVVGLVGLLTLVPGAATDVLAFSPRAPDRDLYGFDGPVRMLFAILTLEAGPWQFNILGFFIASLVAAPAVLHALERGWWPAVVLGSLALYLLGRSWTVDVLPAQSERPFPFLVWQLLFVQGMVLGWYRDHLTRFARRHRTPIVGTVVALALAAVAYRLQALGAGPATREDWAAFQLDHYRKTSLDPLRILAIGAMTAAVYIGFRRFERPIARTAGRVLLPLGRNSFYVFIVHVFLCLAVASVPPLAGENAGDATAIAVQVACVAALWLMVRHRILFRWIPR</sequence>
<feature type="transmembrane region" description="Helical" evidence="2">
    <location>
        <begin position="107"/>
        <end position="129"/>
    </location>
</feature>
<evidence type="ECO:0008006" key="4">
    <source>
        <dbReference type="Google" id="ProtNLM"/>
    </source>
</evidence>
<name>A0A6J4TNS6_9ACTN</name>
<feature type="transmembrane region" description="Helical" evidence="2">
    <location>
        <begin position="252"/>
        <end position="271"/>
    </location>
</feature>
<proteinExistence type="predicted"/>
<keyword evidence="2" id="KW-0472">Membrane</keyword>
<keyword evidence="2" id="KW-1133">Transmembrane helix</keyword>
<feature type="transmembrane region" description="Helical" evidence="2">
    <location>
        <begin position="299"/>
        <end position="316"/>
    </location>
</feature>